<dbReference type="Proteomes" id="UP000324897">
    <property type="component" value="Unassembled WGS sequence"/>
</dbReference>
<evidence type="ECO:0000256" key="1">
    <source>
        <dbReference type="SAM" id="MobiDB-lite"/>
    </source>
</evidence>
<evidence type="ECO:0000313" key="2">
    <source>
        <dbReference type="EMBL" id="TVU02652.1"/>
    </source>
</evidence>
<accession>A0A5J9SUN1</accession>
<name>A0A5J9SUN1_9POAL</name>
<sequence length="118" mass="13020">MLRVNARKKTSAATAMTAGRGNRDAHGVHSGVAAGRSWMRNCWRSYARCNLKCQDARPKGEKLNEHYGGEPAHYFGDEDVIGNDTVLIATSIIVLNRPKLKSPPAWRCRRDIAGPTSE</sequence>
<reference evidence="2 3" key="1">
    <citation type="journal article" date="2019" name="Sci. Rep.">
        <title>A high-quality genome of Eragrostis curvula grass provides insights into Poaceae evolution and supports new strategies to enhance forage quality.</title>
        <authorList>
            <person name="Carballo J."/>
            <person name="Santos B.A.C.M."/>
            <person name="Zappacosta D."/>
            <person name="Garbus I."/>
            <person name="Selva J.P."/>
            <person name="Gallo C.A."/>
            <person name="Diaz A."/>
            <person name="Albertini E."/>
            <person name="Caccamo M."/>
            <person name="Echenique V."/>
        </authorList>
    </citation>
    <scope>NUCLEOTIDE SEQUENCE [LARGE SCALE GENOMIC DNA]</scope>
    <source>
        <strain evidence="3">cv. Victoria</strain>
        <tissue evidence="2">Leaf</tissue>
    </source>
</reference>
<feature type="compositionally biased region" description="Basic residues" evidence="1">
    <location>
        <begin position="1"/>
        <end position="10"/>
    </location>
</feature>
<proteinExistence type="predicted"/>
<keyword evidence="3" id="KW-1185">Reference proteome</keyword>
<organism evidence="2 3">
    <name type="scientific">Eragrostis curvula</name>
    <name type="common">weeping love grass</name>
    <dbReference type="NCBI Taxonomy" id="38414"/>
    <lineage>
        <taxon>Eukaryota</taxon>
        <taxon>Viridiplantae</taxon>
        <taxon>Streptophyta</taxon>
        <taxon>Embryophyta</taxon>
        <taxon>Tracheophyta</taxon>
        <taxon>Spermatophyta</taxon>
        <taxon>Magnoliopsida</taxon>
        <taxon>Liliopsida</taxon>
        <taxon>Poales</taxon>
        <taxon>Poaceae</taxon>
        <taxon>PACMAD clade</taxon>
        <taxon>Chloridoideae</taxon>
        <taxon>Eragrostideae</taxon>
        <taxon>Eragrostidinae</taxon>
        <taxon>Eragrostis</taxon>
    </lineage>
</organism>
<gene>
    <name evidence="2" type="ORF">EJB05_51841</name>
</gene>
<comment type="caution">
    <text evidence="2">The sequence shown here is derived from an EMBL/GenBank/DDBJ whole genome shotgun (WGS) entry which is preliminary data.</text>
</comment>
<protein>
    <submittedName>
        <fullName evidence="2">Uncharacterized protein</fullName>
    </submittedName>
</protein>
<dbReference type="Gramene" id="TVU02652">
    <property type="protein sequence ID" value="TVU02652"/>
    <property type="gene ID" value="EJB05_51841"/>
</dbReference>
<feature type="region of interest" description="Disordered" evidence="1">
    <location>
        <begin position="1"/>
        <end position="26"/>
    </location>
</feature>
<dbReference type="EMBL" id="RWGY01000297">
    <property type="protein sequence ID" value="TVU02652.1"/>
    <property type="molecule type" value="Genomic_DNA"/>
</dbReference>
<evidence type="ECO:0000313" key="3">
    <source>
        <dbReference type="Proteomes" id="UP000324897"/>
    </source>
</evidence>
<dbReference type="AlphaFoldDB" id="A0A5J9SUN1"/>